<keyword evidence="1" id="KW-0732">Signal</keyword>
<sequence>MLSNLINLVPMALFGGAMAAPSPIDPAVVRVCYATETPSQLCYTAPENIPQDVLVEDVQFIASYLRSYGAQIRTGRLFNMAAADAPDCGEWLVYAHGTAQAFAKHINNTVNSSVLFADIATTIDGGVGASEAQIAASLLGCGTDGGSLGVLVNTANPTYSGSTYPAGYVTDGIIIKIVASGAAIDLTNAFALPPFIFFVTSLFLSSDLGTPERIKLGLTLSVHEMATNSFLLGLLAGILLLLSSINVAHADLVITDVFTVQTGGDSTGGCDARLDPLLDDWLTESLFSLTAAIDAVDAYDRRFEVRYAMLAFFSFEIQDTIGTQQENPTRYRTWEKIRQNMAEVKNLLEHDTVLPGGGDFKFPKERFWLHCHSTFLTEQSSTSPALDYEGKEMKKDDNPVTIQELDAYQKAIEKEPNVKPWWSGVNTNQNGYYFSEDGRNYCQSDHLGTTASIKLLKTEGGQAVTKPEIASVILCPYAFDNTRNPDNYRDANAKLKKDVRLEDVLPKSTTLVHEAFHAVHGDKFLAGSDEKYGIIECLTMSAENQQKNPENYVFFIAYMNHRYGKVDAGEENEPWAINKLWEMGVGSKKDRFGAAREVTFINDDD</sequence>
<dbReference type="GO" id="GO:0008237">
    <property type="term" value="F:metallopeptidase activity"/>
    <property type="evidence" value="ECO:0007669"/>
    <property type="project" value="InterPro"/>
</dbReference>
<dbReference type="EMBL" id="WOWK01000219">
    <property type="protein sequence ID" value="KAF0315256.1"/>
    <property type="molecule type" value="Genomic_DNA"/>
</dbReference>
<dbReference type="OrthoDB" id="4259138at2759"/>
<dbReference type="InterPro" id="IPR024079">
    <property type="entry name" value="MetalloPept_cat_dom_sf"/>
</dbReference>
<evidence type="ECO:0000256" key="1">
    <source>
        <dbReference type="SAM" id="SignalP"/>
    </source>
</evidence>
<evidence type="ECO:0000313" key="2">
    <source>
        <dbReference type="EMBL" id="KAF0315256.1"/>
    </source>
</evidence>
<gene>
    <name evidence="2" type="ORF">GQ607_017517</name>
</gene>
<keyword evidence="3" id="KW-1185">Reference proteome</keyword>
<proteinExistence type="predicted"/>
<evidence type="ECO:0000313" key="3">
    <source>
        <dbReference type="Proteomes" id="UP000434172"/>
    </source>
</evidence>
<reference evidence="2 3" key="1">
    <citation type="submission" date="2019-12" db="EMBL/GenBank/DDBJ databases">
        <title>A genome sequence resource for the geographically widespread anthracnose pathogen Colletotrichum asianum.</title>
        <authorList>
            <person name="Meng Y."/>
        </authorList>
    </citation>
    <scope>NUCLEOTIDE SEQUENCE [LARGE SCALE GENOMIC DNA]</scope>
    <source>
        <strain evidence="2 3">ICMP 18580</strain>
    </source>
</reference>
<protein>
    <recommendedName>
        <fullName evidence="4">Lysine-specific metallo-endopeptidase domain-containing protein</fullName>
    </recommendedName>
</protein>
<feature type="chain" id="PRO_5034897332" description="Lysine-specific metallo-endopeptidase domain-containing protein" evidence="1">
    <location>
        <begin position="20"/>
        <end position="605"/>
    </location>
</feature>
<accession>A0A8H3VRQ4</accession>
<dbReference type="AlphaFoldDB" id="A0A8H3VRQ4"/>
<feature type="signal peptide" evidence="1">
    <location>
        <begin position="1"/>
        <end position="19"/>
    </location>
</feature>
<dbReference type="Gene3D" id="3.40.390.10">
    <property type="entry name" value="Collagenase (Catalytic Domain)"/>
    <property type="match status" value="1"/>
</dbReference>
<organism evidence="2 3">
    <name type="scientific">Colletotrichum asianum</name>
    <dbReference type="NCBI Taxonomy" id="702518"/>
    <lineage>
        <taxon>Eukaryota</taxon>
        <taxon>Fungi</taxon>
        <taxon>Dikarya</taxon>
        <taxon>Ascomycota</taxon>
        <taxon>Pezizomycotina</taxon>
        <taxon>Sordariomycetes</taxon>
        <taxon>Hypocreomycetidae</taxon>
        <taxon>Glomerellales</taxon>
        <taxon>Glomerellaceae</taxon>
        <taxon>Colletotrichum</taxon>
        <taxon>Colletotrichum gloeosporioides species complex</taxon>
    </lineage>
</organism>
<name>A0A8H3VRQ4_9PEZI</name>
<evidence type="ECO:0008006" key="4">
    <source>
        <dbReference type="Google" id="ProtNLM"/>
    </source>
</evidence>
<comment type="caution">
    <text evidence="2">The sequence shown here is derived from an EMBL/GenBank/DDBJ whole genome shotgun (WGS) entry which is preliminary data.</text>
</comment>
<dbReference type="Proteomes" id="UP000434172">
    <property type="component" value="Unassembled WGS sequence"/>
</dbReference>